<gene>
    <name evidence="4" type="primary">bcl2l12</name>
</gene>
<reference evidence="4" key="1">
    <citation type="submission" date="2025-08" db="UniProtKB">
        <authorList>
            <consortium name="RefSeq"/>
        </authorList>
    </citation>
    <scope>IDENTIFICATION</scope>
</reference>
<dbReference type="GO" id="GO:2001236">
    <property type="term" value="P:regulation of extrinsic apoptotic signaling pathway"/>
    <property type="evidence" value="ECO:0007669"/>
    <property type="project" value="TreeGrafter"/>
</dbReference>
<organism evidence="3 4">
    <name type="scientific">Betta splendens</name>
    <name type="common">Siamese fighting fish</name>
    <dbReference type="NCBI Taxonomy" id="158456"/>
    <lineage>
        <taxon>Eukaryota</taxon>
        <taxon>Metazoa</taxon>
        <taxon>Chordata</taxon>
        <taxon>Craniata</taxon>
        <taxon>Vertebrata</taxon>
        <taxon>Euteleostomi</taxon>
        <taxon>Actinopterygii</taxon>
        <taxon>Neopterygii</taxon>
        <taxon>Teleostei</taxon>
        <taxon>Neoteleostei</taxon>
        <taxon>Acanthomorphata</taxon>
        <taxon>Anabantaria</taxon>
        <taxon>Anabantiformes</taxon>
        <taxon>Anabantoidei</taxon>
        <taxon>Osphronemidae</taxon>
        <taxon>Betta</taxon>
    </lineage>
</organism>
<name>A0A6P7NBM2_BETSP</name>
<protein>
    <submittedName>
        <fullName evidence="4">Bcl-2-like protein 12</fullName>
    </submittedName>
</protein>
<dbReference type="PANTHER" id="PTHR14965">
    <property type="entry name" value="SI:CH73-248E21.1"/>
    <property type="match status" value="1"/>
</dbReference>
<dbReference type="GeneID" id="114860917"/>
<feature type="region of interest" description="Disordered" evidence="2">
    <location>
        <begin position="34"/>
        <end position="148"/>
    </location>
</feature>
<evidence type="ECO:0000313" key="3">
    <source>
        <dbReference type="Proteomes" id="UP000515150"/>
    </source>
</evidence>
<dbReference type="FunCoup" id="A0A6P7NBM2">
    <property type="interactions" value="5"/>
</dbReference>
<feature type="region of interest" description="Disordered" evidence="2">
    <location>
        <begin position="210"/>
        <end position="230"/>
    </location>
</feature>
<dbReference type="InParanoid" id="A0A6P7NBM2"/>
<dbReference type="CTD" id="83596"/>
<evidence type="ECO:0000313" key="4">
    <source>
        <dbReference type="RefSeq" id="XP_029015653.1"/>
    </source>
</evidence>
<dbReference type="AlphaFoldDB" id="A0A6P7NBM2"/>
<dbReference type="OrthoDB" id="9948760at2759"/>
<proteinExistence type="predicted"/>
<accession>A0A6P7NBM2</accession>
<dbReference type="KEGG" id="bspl:114860917"/>
<feature type="region of interest" description="Disordered" evidence="2">
    <location>
        <begin position="161"/>
        <end position="196"/>
    </location>
</feature>
<evidence type="ECO:0000256" key="1">
    <source>
        <dbReference type="ARBA" id="ARBA00022703"/>
    </source>
</evidence>
<dbReference type="PANTHER" id="PTHR14965:SF2">
    <property type="entry name" value="BCL-2-LIKE PROTEIN 12"/>
    <property type="match status" value="1"/>
</dbReference>
<evidence type="ECO:0000256" key="2">
    <source>
        <dbReference type="SAM" id="MobiDB-lite"/>
    </source>
</evidence>
<dbReference type="RefSeq" id="XP_029015653.1">
    <property type="nucleotide sequence ID" value="XM_029159820.3"/>
</dbReference>
<dbReference type="Proteomes" id="UP000515150">
    <property type="component" value="Chromosome 8"/>
</dbReference>
<keyword evidence="1" id="KW-0053">Apoptosis</keyword>
<keyword evidence="3" id="KW-1185">Reference proteome</keyword>
<dbReference type="GO" id="GO:0006915">
    <property type="term" value="P:apoptotic process"/>
    <property type="evidence" value="ECO:0007669"/>
    <property type="project" value="UniProtKB-KW"/>
</dbReference>
<sequence>MSVGRSSSTSSISSVSLLEIKTETHMVLQAFLQRVTSVPMKERPGRVGGAYKDHKKFSSKVQPRAKDVYDSQAEDVSSADEKKSSLKSFIKQLPRRNTSRRSTKEPTGSLGRDSKSKVSNKLTEDAAASPSSASDEEDGEKKLQNRRKKIKKKLSQFFKIKLEKDAQGANPPRPSSLPLSKKTEPAPAVSSPTRPPKFYVEVAENLEKIAQKASNAKKSPVSPPPPAVEQRLDKEVVREQLFQLLSLEGDNINTKIEADPFLRSSLTRMSYASFAKLLDAFGSSELPAPPSQAPSASPTLQRMAVTMEVSRRIVTATGAQRMQGYAECYMETFVPWVKSRGGWENLQADMKDLAECD</sequence>